<dbReference type="Proteomes" id="UP001444071">
    <property type="component" value="Unassembled WGS sequence"/>
</dbReference>
<feature type="transmembrane region" description="Helical" evidence="1">
    <location>
        <begin position="67"/>
        <end position="90"/>
    </location>
</feature>
<keyword evidence="1" id="KW-1133">Transmembrane helix</keyword>
<keyword evidence="1" id="KW-0472">Membrane</keyword>
<accession>A0ABV0W1N7</accession>
<evidence type="ECO:0000313" key="3">
    <source>
        <dbReference type="Proteomes" id="UP001444071"/>
    </source>
</evidence>
<protein>
    <submittedName>
        <fullName evidence="2">Uncharacterized protein</fullName>
    </submittedName>
</protein>
<proteinExistence type="predicted"/>
<dbReference type="EMBL" id="JAHRIM010020942">
    <property type="protein sequence ID" value="MEQ2262823.1"/>
    <property type="molecule type" value="Genomic_DNA"/>
</dbReference>
<evidence type="ECO:0000256" key="1">
    <source>
        <dbReference type="SAM" id="Phobius"/>
    </source>
</evidence>
<reference evidence="2 3" key="1">
    <citation type="submission" date="2021-06" db="EMBL/GenBank/DDBJ databases">
        <authorList>
            <person name="Palmer J.M."/>
        </authorList>
    </citation>
    <scope>NUCLEOTIDE SEQUENCE [LARGE SCALE GENOMIC DNA]</scope>
    <source>
        <strain evidence="2 3">XR_2019</strain>
        <tissue evidence="2">Muscle</tissue>
    </source>
</reference>
<organism evidence="2 3">
    <name type="scientific">Xenotaenia resolanae</name>
    <dbReference type="NCBI Taxonomy" id="208358"/>
    <lineage>
        <taxon>Eukaryota</taxon>
        <taxon>Metazoa</taxon>
        <taxon>Chordata</taxon>
        <taxon>Craniata</taxon>
        <taxon>Vertebrata</taxon>
        <taxon>Euteleostomi</taxon>
        <taxon>Actinopterygii</taxon>
        <taxon>Neopterygii</taxon>
        <taxon>Teleostei</taxon>
        <taxon>Neoteleostei</taxon>
        <taxon>Acanthomorphata</taxon>
        <taxon>Ovalentaria</taxon>
        <taxon>Atherinomorphae</taxon>
        <taxon>Cyprinodontiformes</taxon>
        <taxon>Goodeidae</taxon>
        <taxon>Xenotaenia</taxon>
    </lineage>
</organism>
<comment type="caution">
    <text evidence="2">The sequence shown here is derived from an EMBL/GenBank/DDBJ whole genome shotgun (WGS) entry which is preliminary data.</text>
</comment>
<sequence>MMLPPPCFPMRMVKESVLVTSNRSTRVPCLMSTSFNIHNLLLAMLPLGSDWFSGLIVVLSTDSPTCVLFIFCFCSSSKVILTAFLVNALLEFHYGAPCHKEKVIMKCLKHQSIDILDS</sequence>
<evidence type="ECO:0000313" key="2">
    <source>
        <dbReference type="EMBL" id="MEQ2262823.1"/>
    </source>
</evidence>
<keyword evidence="1" id="KW-0812">Transmembrane</keyword>
<gene>
    <name evidence="2" type="ORF">XENORESO_021596</name>
</gene>
<name>A0ABV0W1N7_9TELE</name>
<feature type="transmembrane region" description="Helical" evidence="1">
    <location>
        <begin position="40"/>
        <end position="61"/>
    </location>
</feature>
<keyword evidence="3" id="KW-1185">Reference proteome</keyword>